<protein>
    <submittedName>
        <fullName evidence="3">Uncharacterized protein</fullName>
    </submittedName>
</protein>
<feature type="region of interest" description="Disordered" evidence="1">
    <location>
        <begin position="1"/>
        <end position="22"/>
    </location>
</feature>
<evidence type="ECO:0000313" key="3">
    <source>
        <dbReference type="EMBL" id="OSD08361.1"/>
    </source>
</evidence>
<keyword evidence="2" id="KW-0472">Membrane</keyword>
<gene>
    <name evidence="3" type="ORF">PYCCODRAFT_14170</name>
</gene>
<evidence type="ECO:0000256" key="2">
    <source>
        <dbReference type="SAM" id="Phobius"/>
    </source>
</evidence>
<feature type="transmembrane region" description="Helical" evidence="2">
    <location>
        <begin position="127"/>
        <end position="145"/>
    </location>
</feature>
<feature type="compositionally biased region" description="Polar residues" evidence="1">
    <location>
        <begin position="1"/>
        <end position="18"/>
    </location>
</feature>
<keyword evidence="2" id="KW-0812">Transmembrane</keyword>
<proteinExistence type="predicted"/>
<accession>A0A1Y2J7C6</accession>
<dbReference type="AlphaFoldDB" id="A0A1Y2J7C6"/>
<organism evidence="3 4">
    <name type="scientific">Trametes coccinea (strain BRFM310)</name>
    <name type="common">Pycnoporus coccineus</name>
    <dbReference type="NCBI Taxonomy" id="1353009"/>
    <lineage>
        <taxon>Eukaryota</taxon>
        <taxon>Fungi</taxon>
        <taxon>Dikarya</taxon>
        <taxon>Basidiomycota</taxon>
        <taxon>Agaricomycotina</taxon>
        <taxon>Agaricomycetes</taxon>
        <taxon>Polyporales</taxon>
        <taxon>Polyporaceae</taxon>
        <taxon>Trametes</taxon>
    </lineage>
</organism>
<feature type="transmembrane region" description="Helical" evidence="2">
    <location>
        <begin position="55"/>
        <end position="78"/>
    </location>
</feature>
<sequence>MSAHAKSSNLQLSASSEAKPTPSPRVLLAVGCCRQFIWSRDVVLSAQYQAIRTGWISLVVLLLLQVTLRLFLCVRLPFPPALGLYPHLPIAIMNCCAKVFPPERAVFTPTIAYCKDLRCWHTLSCPIPAPLSSLASVFLLFGTLVRRHRGSFPHLADDRL</sequence>
<evidence type="ECO:0000256" key="1">
    <source>
        <dbReference type="SAM" id="MobiDB-lite"/>
    </source>
</evidence>
<name>A0A1Y2J7C6_TRAC3</name>
<dbReference type="Proteomes" id="UP000193067">
    <property type="component" value="Unassembled WGS sequence"/>
</dbReference>
<keyword evidence="4" id="KW-1185">Reference proteome</keyword>
<dbReference type="EMBL" id="KZ084086">
    <property type="protein sequence ID" value="OSD08361.1"/>
    <property type="molecule type" value="Genomic_DNA"/>
</dbReference>
<keyword evidence="2" id="KW-1133">Transmembrane helix</keyword>
<reference evidence="3 4" key="1">
    <citation type="journal article" date="2015" name="Biotechnol. Biofuels">
        <title>Enhanced degradation of softwood versus hardwood by the white-rot fungus Pycnoporus coccineus.</title>
        <authorList>
            <person name="Couturier M."/>
            <person name="Navarro D."/>
            <person name="Chevret D."/>
            <person name="Henrissat B."/>
            <person name="Piumi F."/>
            <person name="Ruiz-Duenas F.J."/>
            <person name="Martinez A.T."/>
            <person name="Grigoriev I.V."/>
            <person name="Riley R."/>
            <person name="Lipzen A."/>
            <person name="Berrin J.G."/>
            <person name="Master E.R."/>
            <person name="Rosso M.N."/>
        </authorList>
    </citation>
    <scope>NUCLEOTIDE SEQUENCE [LARGE SCALE GENOMIC DNA]</scope>
    <source>
        <strain evidence="3 4">BRFM310</strain>
    </source>
</reference>
<evidence type="ECO:0000313" key="4">
    <source>
        <dbReference type="Proteomes" id="UP000193067"/>
    </source>
</evidence>